<keyword evidence="4" id="KW-1185">Reference proteome</keyword>
<evidence type="ECO:0000313" key="3">
    <source>
        <dbReference type="EMBL" id="MBS7527249.1"/>
    </source>
</evidence>
<accession>A0ABS5PPZ4</accession>
<dbReference type="Pfam" id="PF04977">
    <property type="entry name" value="DivIC"/>
    <property type="match status" value="1"/>
</dbReference>
<dbReference type="EMBL" id="JAHBCL010000018">
    <property type="protein sequence ID" value="MBS7527249.1"/>
    <property type="molecule type" value="Genomic_DNA"/>
</dbReference>
<dbReference type="InterPro" id="IPR007060">
    <property type="entry name" value="FtsL/DivIC"/>
</dbReference>
<evidence type="ECO:0000256" key="2">
    <source>
        <dbReference type="SAM" id="Phobius"/>
    </source>
</evidence>
<sequence>MKRKKGSFIRRNILILMMMCIFSGYFVYNLYTSEIKLQTYEATQAELRAEIESLEKDMKKLNLELEYAQTPEAIEKLAREKLKMVKANEIIYIINGLDE</sequence>
<comment type="caution">
    <text evidence="3">The sequence shown here is derived from an EMBL/GenBank/DDBJ whole genome shotgun (WGS) entry which is preliminary data.</text>
</comment>
<dbReference type="Proteomes" id="UP000746471">
    <property type="component" value="Unassembled WGS sequence"/>
</dbReference>
<evidence type="ECO:0000256" key="1">
    <source>
        <dbReference type="SAM" id="Coils"/>
    </source>
</evidence>
<gene>
    <name evidence="3" type="ORF">KHM83_11210</name>
</gene>
<reference evidence="3 4" key="1">
    <citation type="submission" date="2021-05" db="EMBL/GenBank/DDBJ databases">
        <title>Fusibacter ferrireducens sp. nov., an anaerobic, sulfur- and Fe-reducing bacterium isolated from the mangrove sediment.</title>
        <authorList>
            <person name="Qiu D."/>
        </authorList>
    </citation>
    <scope>NUCLEOTIDE SEQUENCE [LARGE SCALE GENOMIC DNA]</scope>
    <source>
        <strain evidence="3 4">DSM 12116</strain>
    </source>
</reference>
<evidence type="ECO:0000313" key="4">
    <source>
        <dbReference type="Proteomes" id="UP000746471"/>
    </source>
</evidence>
<keyword evidence="2" id="KW-0812">Transmembrane</keyword>
<protein>
    <submittedName>
        <fullName evidence="3">Septum formation initiator family protein</fullName>
    </submittedName>
</protein>
<proteinExistence type="predicted"/>
<feature type="coiled-coil region" evidence="1">
    <location>
        <begin position="37"/>
        <end position="64"/>
    </location>
</feature>
<feature type="transmembrane region" description="Helical" evidence="2">
    <location>
        <begin position="12"/>
        <end position="31"/>
    </location>
</feature>
<dbReference type="RefSeq" id="WP_213237110.1">
    <property type="nucleotide sequence ID" value="NZ_JAHBCL010000018.1"/>
</dbReference>
<organism evidence="3 4">
    <name type="scientific">Fusibacter paucivorans</name>
    <dbReference type="NCBI Taxonomy" id="76009"/>
    <lineage>
        <taxon>Bacteria</taxon>
        <taxon>Bacillati</taxon>
        <taxon>Bacillota</taxon>
        <taxon>Clostridia</taxon>
        <taxon>Eubacteriales</taxon>
        <taxon>Eubacteriales Family XII. Incertae Sedis</taxon>
        <taxon>Fusibacter</taxon>
    </lineage>
</organism>
<keyword evidence="2" id="KW-0472">Membrane</keyword>
<keyword evidence="1" id="KW-0175">Coiled coil</keyword>
<keyword evidence="2" id="KW-1133">Transmembrane helix</keyword>
<name>A0ABS5PPZ4_9FIRM</name>